<feature type="compositionally biased region" description="Low complexity" evidence="7">
    <location>
        <begin position="1"/>
        <end position="13"/>
    </location>
</feature>
<dbReference type="PROSITE" id="PS50850">
    <property type="entry name" value="MFS"/>
    <property type="match status" value="1"/>
</dbReference>
<feature type="transmembrane region" description="Helical" evidence="8">
    <location>
        <begin position="181"/>
        <end position="199"/>
    </location>
</feature>
<evidence type="ECO:0000313" key="11">
    <source>
        <dbReference type="Proteomes" id="UP000030826"/>
    </source>
</evidence>
<keyword evidence="5 8" id="KW-1133">Transmembrane helix</keyword>
<feature type="transmembrane region" description="Helical" evidence="8">
    <location>
        <begin position="391"/>
        <end position="412"/>
    </location>
</feature>
<comment type="subcellular location">
    <subcellularLocation>
        <location evidence="1">Cell membrane</location>
        <topology evidence="1">Multi-pass membrane protein</topology>
    </subcellularLocation>
</comment>
<proteinExistence type="predicted"/>
<dbReference type="Proteomes" id="UP000030826">
    <property type="component" value="Unassembled WGS sequence"/>
</dbReference>
<keyword evidence="4 8" id="KW-0812">Transmembrane</keyword>
<evidence type="ECO:0000256" key="1">
    <source>
        <dbReference type="ARBA" id="ARBA00004651"/>
    </source>
</evidence>
<dbReference type="EMBL" id="JRFJ01000001">
    <property type="protein sequence ID" value="KHJ56101.1"/>
    <property type="molecule type" value="Genomic_DNA"/>
</dbReference>
<dbReference type="AlphaFoldDB" id="A0A0B1Q9P8"/>
<evidence type="ECO:0000256" key="7">
    <source>
        <dbReference type="SAM" id="MobiDB-lite"/>
    </source>
</evidence>
<feature type="transmembrane region" description="Helical" evidence="8">
    <location>
        <begin position="76"/>
        <end position="100"/>
    </location>
</feature>
<dbReference type="InterPro" id="IPR036259">
    <property type="entry name" value="MFS_trans_sf"/>
</dbReference>
<organism evidence="10 11">
    <name type="scientific">Aureimonas altamirensis</name>
    <dbReference type="NCBI Taxonomy" id="370622"/>
    <lineage>
        <taxon>Bacteria</taxon>
        <taxon>Pseudomonadati</taxon>
        <taxon>Pseudomonadota</taxon>
        <taxon>Alphaproteobacteria</taxon>
        <taxon>Hyphomicrobiales</taxon>
        <taxon>Aurantimonadaceae</taxon>
        <taxon>Aureimonas</taxon>
    </lineage>
</organism>
<evidence type="ECO:0000313" key="10">
    <source>
        <dbReference type="EMBL" id="KHJ56101.1"/>
    </source>
</evidence>
<keyword evidence="6 8" id="KW-0472">Membrane</keyword>
<feature type="transmembrane region" description="Helical" evidence="8">
    <location>
        <begin position="112"/>
        <end position="130"/>
    </location>
</feature>
<reference evidence="10 11" key="1">
    <citation type="submission" date="2014-09" db="EMBL/GenBank/DDBJ databases">
        <title>Isolation and characterization of Aurantimonas altamirensis ON-56566 from clinical sample following a dog bite.</title>
        <authorList>
            <person name="Eshaghi A."/>
            <person name="Li A."/>
            <person name="Shahinas D."/>
            <person name="Bahn P."/>
            <person name="Kus J.V."/>
            <person name="Patel S.N."/>
        </authorList>
    </citation>
    <scope>NUCLEOTIDE SEQUENCE [LARGE SCALE GENOMIC DNA]</scope>
    <source>
        <strain evidence="10 11">ON-56566</strain>
    </source>
</reference>
<feature type="transmembrane region" description="Helical" evidence="8">
    <location>
        <begin position="51"/>
        <end position="70"/>
    </location>
</feature>
<feature type="transmembrane region" description="Helical" evidence="8">
    <location>
        <begin position="263"/>
        <end position="287"/>
    </location>
</feature>
<evidence type="ECO:0000259" key="9">
    <source>
        <dbReference type="PROSITE" id="PS50850"/>
    </source>
</evidence>
<evidence type="ECO:0000256" key="3">
    <source>
        <dbReference type="ARBA" id="ARBA00022475"/>
    </source>
</evidence>
<feature type="transmembrane region" description="Helical" evidence="8">
    <location>
        <begin position="299"/>
        <end position="318"/>
    </location>
</feature>
<evidence type="ECO:0000256" key="2">
    <source>
        <dbReference type="ARBA" id="ARBA00022448"/>
    </source>
</evidence>
<feature type="domain" description="Major facilitator superfamily (MFS) profile" evidence="9">
    <location>
        <begin position="36"/>
        <end position="446"/>
    </location>
</feature>
<evidence type="ECO:0000256" key="6">
    <source>
        <dbReference type="ARBA" id="ARBA00023136"/>
    </source>
</evidence>
<dbReference type="GO" id="GO:0022857">
    <property type="term" value="F:transmembrane transporter activity"/>
    <property type="evidence" value="ECO:0007669"/>
    <property type="project" value="InterPro"/>
</dbReference>
<accession>A0A0B1Q9P8</accession>
<dbReference type="OrthoDB" id="226486at2"/>
<feature type="transmembrane region" description="Helical" evidence="8">
    <location>
        <begin position="418"/>
        <end position="438"/>
    </location>
</feature>
<keyword evidence="2" id="KW-0813">Transport</keyword>
<comment type="caution">
    <text evidence="10">The sequence shown here is derived from an EMBL/GenBank/DDBJ whole genome shotgun (WGS) entry which is preliminary data.</text>
</comment>
<dbReference type="Pfam" id="PF07690">
    <property type="entry name" value="MFS_1"/>
    <property type="match status" value="1"/>
</dbReference>
<evidence type="ECO:0000256" key="4">
    <source>
        <dbReference type="ARBA" id="ARBA00022692"/>
    </source>
</evidence>
<feature type="transmembrane region" description="Helical" evidence="8">
    <location>
        <begin position="330"/>
        <end position="352"/>
    </location>
</feature>
<dbReference type="InterPro" id="IPR020846">
    <property type="entry name" value="MFS_dom"/>
</dbReference>
<feature type="compositionally biased region" description="Basic and acidic residues" evidence="7">
    <location>
        <begin position="14"/>
        <end position="29"/>
    </location>
</feature>
<sequence length="455" mass="48298">MSSTTAQTGSSTQTERHARQASGGKDHGSHVSPGEMALAVIIGRSSEAFDFFVFGIACVLVFPAIVFPFADPVVGTVYSFAVFSLAFIARPIGSILFMAIDREHGRSTKLTIALFLLGGSTAAIAFLPGYETIGGYAIAALILFRLGQGFALGGAYDGLASLLALNAPERHRAWYAMMPQLGAPIGFIVASGLFAFFYLNLSEGDFLGWGWRYPFFVAFTINVVALFAKLRLIATPEYEELYESTHLAPTRVSKLVESRGTEVIVGAFVPLASFALFHLVTIFPISYIELYSNRSIGEFLLTQLAGAAIALVCVMASGSIADRIGRRKHLGYCAAAIAIFSVATPFLFAAGYPGQTAFILIGFALLGLSHGQAAGAVASNFTNYDRYTGSAITSDLSWLIGAGFAPLVALLLTSRFGVGAIGLYLMSGAICTLAALWFNRNRRANEMSGPSPDGA</sequence>
<dbReference type="GO" id="GO:0005886">
    <property type="term" value="C:plasma membrane"/>
    <property type="evidence" value="ECO:0007669"/>
    <property type="project" value="UniProtKB-SubCell"/>
</dbReference>
<dbReference type="PANTHER" id="PTHR43045:SF2">
    <property type="entry name" value="INNER MEMBRANE METABOLITE TRANSPORT PROTEIN YHJE"/>
    <property type="match status" value="1"/>
</dbReference>
<protein>
    <submittedName>
        <fullName evidence="10">Arabinose ABC transporter permease</fullName>
    </submittedName>
</protein>
<keyword evidence="3" id="KW-1003">Cell membrane</keyword>
<feature type="transmembrane region" description="Helical" evidence="8">
    <location>
        <begin position="211"/>
        <end position="228"/>
    </location>
</feature>
<feature type="transmembrane region" description="Helical" evidence="8">
    <location>
        <begin position="136"/>
        <end position="160"/>
    </location>
</feature>
<dbReference type="SUPFAM" id="SSF103473">
    <property type="entry name" value="MFS general substrate transporter"/>
    <property type="match status" value="1"/>
</dbReference>
<name>A0A0B1Q9P8_9HYPH</name>
<evidence type="ECO:0000256" key="8">
    <source>
        <dbReference type="SAM" id="Phobius"/>
    </source>
</evidence>
<dbReference type="PANTHER" id="PTHR43045">
    <property type="entry name" value="SHIKIMATE TRANSPORTER"/>
    <property type="match status" value="1"/>
</dbReference>
<feature type="region of interest" description="Disordered" evidence="7">
    <location>
        <begin position="1"/>
        <end position="30"/>
    </location>
</feature>
<evidence type="ECO:0000256" key="5">
    <source>
        <dbReference type="ARBA" id="ARBA00022989"/>
    </source>
</evidence>
<dbReference type="InterPro" id="IPR011701">
    <property type="entry name" value="MFS"/>
</dbReference>
<dbReference type="Gene3D" id="1.20.1250.20">
    <property type="entry name" value="MFS general substrate transporter like domains"/>
    <property type="match status" value="2"/>
</dbReference>
<dbReference type="RefSeq" id="WP_039189475.1">
    <property type="nucleotide sequence ID" value="NZ_JRFJ01000001.1"/>
</dbReference>
<feature type="transmembrane region" description="Helical" evidence="8">
    <location>
        <begin position="358"/>
        <end position="379"/>
    </location>
</feature>
<gene>
    <name evidence="10" type="ORF">LA66_05740</name>
</gene>